<gene>
    <name evidence="1" type="ORF">BLE401_10225</name>
</gene>
<evidence type="ECO:0000313" key="2">
    <source>
        <dbReference type="Proteomes" id="UP000234271"/>
    </source>
</evidence>
<accession>A0A2N9YEX5</accession>
<proteinExistence type="predicted"/>
<name>A0A2N9YEX5_9GAMM</name>
<dbReference type="STRING" id="288004.AL038_14030"/>
<organism evidence="1 2">
    <name type="scientific">Beggiatoa leptomitoformis</name>
    <dbReference type="NCBI Taxonomy" id="288004"/>
    <lineage>
        <taxon>Bacteria</taxon>
        <taxon>Pseudomonadati</taxon>
        <taxon>Pseudomonadota</taxon>
        <taxon>Gammaproteobacteria</taxon>
        <taxon>Thiotrichales</taxon>
        <taxon>Thiotrichaceae</taxon>
        <taxon>Beggiatoa</taxon>
    </lineage>
</organism>
<evidence type="ECO:0000313" key="1">
    <source>
        <dbReference type="EMBL" id="AUI69037.1"/>
    </source>
</evidence>
<dbReference type="KEGG" id="blep:AL038_14030"/>
<keyword evidence="2" id="KW-1185">Reference proteome</keyword>
<sequence length="165" mass="19004">MNNHHVLTCIDVPLLALEQLLARFGITLIMLEKGAIIEGSYWGEAEAGLVQNRVYVRPDTPIHSLLHEACHYICMDKQRRDELHTDAGGEYIEENGVCYLQIVLADYIPTMDKARMWADMDAWGYTFRLGSSQAWFEEDATDAKMWLIEHQLLDMLGYPTWKVRA</sequence>
<dbReference type="EMBL" id="CP018889">
    <property type="protein sequence ID" value="AUI69037.1"/>
    <property type="molecule type" value="Genomic_DNA"/>
</dbReference>
<dbReference type="RefSeq" id="WP_062153839.1">
    <property type="nucleotide sequence ID" value="NZ_CP012373.2"/>
</dbReference>
<dbReference type="OrthoDB" id="5783548at2"/>
<protein>
    <recommendedName>
        <fullName evidence="3">ImmA/IrrE family metallo-endopeptidase</fullName>
    </recommendedName>
</protein>
<dbReference type="Proteomes" id="UP000234271">
    <property type="component" value="Chromosome"/>
</dbReference>
<evidence type="ECO:0008006" key="3">
    <source>
        <dbReference type="Google" id="ProtNLM"/>
    </source>
</evidence>
<reference evidence="2" key="1">
    <citation type="submission" date="2016-12" db="EMBL/GenBank/DDBJ databases">
        <title>Complete Genome Sequence of Beggiatoa leptomitiformis D-401.</title>
        <authorList>
            <person name="Fomenkov A."/>
            <person name="Vincze T."/>
            <person name="Grabovich M."/>
            <person name="Anton B.P."/>
            <person name="Dubinina G."/>
            <person name="Orlova M."/>
            <person name="Belousova E."/>
            <person name="Roberts R.J."/>
        </authorList>
    </citation>
    <scope>NUCLEOTIDE SEQUENCE [LARGE SCALE GENOMIC DNA]</scope>
    <source>
        <strain evidence="2">D-401</strain>
    </source>
</reference>
<dbReference type="AlphaFoldDB" id="A0A2N9YEX5"/>